<evidence type="ECO:0000313" key="7">
    <source>
        <dbReference type="EMBL" id="MBE9376044.1"/>
    </source>
</evidence>
<dbReference type="EC" id="2.1.1.-" evidence="6"/>
<dbReference type="GO" id="GO:0008168">
    <property type="term" value="F:methyltransferase activity"/>
    <property type="evidence" value="ECO:0007669"/>
    <property type="project" value="UniProtKB-UniRule"/>
</dbReference>
<organism evidence="7 8">
    <name type="scientific">Saccharopolyspora montiporae</name>
    <dbReference type="NCBI Taxonomy" id="2781240"/>
    <lineage>
        <taxon>Bacteria</taxon>
        <taxon>Bacillati</taxon>
        <taxon>Actinomycetota</taxon>
        <taxon>Actinomycetes</taxon>
        <taxon>Pseudonocardiales</taxon>
        <taxon>Pseudonocardiaceae</taxon>
        <taxon>Saccharopolyspora</taxon>
    </lineage>
</organism>
<dbReference type="InterPro" id="IPR029063">
    <property type="entry name" value="SAM-dependent_MTases_sf"/>
</dbReference>
<evidence type="ECO:0000256" key="4">
    <source>
        <dbReference type="ARBA" id="ARBA00022679"/>
    </source>
</evidence>
<dbReference type="NCBIfam" id="TIGR00027">
    <property type="entry name" value="mthyl_TIGR00027"/>
    <property type="match status" value="1"/>
</dbReference>
<dbReference type="AlphaFoldDB" id="A0A929G178"/>
<evidence type="ECO:0000256" key="2">
    <source>
        <dbReference type="ARBA" id="ARBA00008138"/>
    </source>
</evidence>
<proteinExistence type="inferred from homology"/>
<dbReference type="Proteomes" id="UP000598360">
    <property type="component" value="Unassembled WGS sequence"/>
</dbReference>
<comment type="caution">
    <text evidence="7">The sequence shown here is derived from an EMBL/GenBank/DDBJ whole genome shotgun (WGS) entry which is preliminary data.</text>
</comment>
<dbReference type="Gene3D" id="3.40.50.150">
    <property type="entry name" value="Vaccinia Virus protein VP39"/>
    <property type="match status" value="1"/>
</dbReference>
<name>A0A929G178_9PSEU</name>
<evidence type="ECO:0000256" key="3">
    <source>
        <dbReference type="ARBA" id="ARBA00022603"/>
    </source>
</evidence>
<keyword evidence="8" id="KW-1185">Reference proteome</keyword>
<keyword evidence="4 7" id="KW-0808">Transferase</keyword>
<dbReference type="EMBL" id="JADEYC010000030">
    <property type="protein sequence ID" value="MBE9376044.1"/>
    <property type="molecule type" value="Genomic_DNA"/>
</dbReference>
<dbReference type="RefSeq" id="WP_193929480.1">
    <property type="nucleotide sequence ID" value="NZ_JADEYC010000030.1"/>
</dbReference>
<dbReference type="InterPro" id="IPR007213">
    <property type="entry name" value="Ppm1/Ppm2/Tcmp"/>
</dbReference>
<dbReference type="Pfam" id="PF04072">
    <property type="entry name" value="LCM"/>
    <property type="match status" value="1"/>
</dbReference>
<comment type="similarity">
    <text evidence="2 6">Belongs to the UPF0677 family.</text>
</comment>
<reference evidence="7" key="1">
    <citation type="submission" date="2020-10" db="EMBL/GenBank/DDBJ databases">
        <title>Diversity and distribution of actinomycetes associated with coral in the coast of Hainan.</title>
        <authorList>
            <person name="Li F."/>
        </authorList>
    </citation>
    <scope>NUCLEOTIDE SEQUENCE</scope>
    <source>
        <strain evidence="7">HNM0983</strain>
    </source>
</reference>
<dbReference type="InterPro" id="IPR011610">
    <property type="entry name" value="SAM_mthyl_Trfase_ML2640-like"/>
</dbReference>
<protein>
    <recommendedName>
        <fullName evidence="6">S-adenosyl-L-methionine-dependent methyltransferase</fullName>
        <ecNumber evidence="6">2.1.1.-</ecNumber>
    </recommendedName>
</protein>
<evidence type="ECO:0000256" key="5">
    <source>
        <dbReference type="ARBA" id="ARBA00022691"/>
    </source>
</evidence>
<gene>
    <name evidence="7" type="ORF">IQ251_16455</name>
</gene>
<evidence type="ECO:0000256" key="6">
    <source>
        <dbReference type="RuleBase" id="RU362030"/>
    </source>
</evidence>
<accession>A0A929G178</accession>
<evidence type="ECO:0000256" key="1">
    <source>
        <dbReference type="ARBA" id="ARBA00003907"/>
    </source>
</evidence>
<dbReference type="PANTHER" id="PTHR43619">
    <property type="entry name" value="S-ADENOSYL-L-METHIONINE-DEPENDENT METHYLTRANSFERASE YKTD-RELATED"/>
    <property type="match status" value="1"/>
</dbReference>
<keyword evidence="5 6" id="KW-0949">S-adenosyl-L-methionine</keyword>
<comment type="function">
    <text evidence="1 6">Exhibits S-adenosyl-L-methionine-dependent methyltransferase activity.</text>
</comment>
<dbReference type="GO" id="GO:0032259">
    <property type="term" value="P:methylation"/>
    <property type="evidence" value="ECO:0007669"/>
    <property type="project" value="UniProtKB-KW"/>
</dbReference>
<dbReference type="SUPFAM" id="SSF53335">
    <property type="entry name" value="S-adenosyl-L-methionine-dependent methyltransferases"/>
    <property type="match status" value="1"/>
</dbReference>
<keyword evidence="3 6" id="KW-0489">Methyltransferase</keyword>
<sequence>MSSTEQWDIVTSVGLTALGVAAARAVEDTRPDALVHDRFAHAFVEAADPPATMPTSGEDLPNPEWHSVADYLGVRSRFFDDFFAVSADSGIRQFVILAAGLDVRAHRLPWPSGSDVFEVDQPKVLQFKDEVLTGAGATASCARHVVDTDLRGDWTAALASSGFDPDQPTAWLAEGLLPYLPVEAEAELFAAVRELSAPGSRISLECIDAAAGVLDEQTLDLARRQFGIDIRDLFDTRPRTSPQEQLTAAGWRIATDENAATIGEHYGRSFGLDTGARVAQTSRFVIAQRD</sequence>
<dbReference type="PANTHER" id="PTHR43619:SF2">
    <property type="entry name" value="S-ADENOSYL-L-METHIONINE-DEPENDENT METHYLTRANSFERASES SUPERFAMILY PROTEIN"/>
    <property type="match status" value="1"/>
</dbReference>
<evidence type="ECO:0000313" key="8">
    <source>
        <dbReference type="Proteomes" id="UP000598360"/>
    </source>
</evidence>